<evidence type="ECO:0000259" key="6">
    <source>
        <dbReference type="Pfam" id="PF08241"/>
    </source>
</evidence>
<evidence type="ECO:0000313" key="8">
    <source>
        <dbReference type="Proteomes" id="UP000189940"/>
    </source>
</evidence>
<dbReference type="EMBL" id="MWPQ01000022">
    <property type="protein sequence ID" value="OPH83857.1"/>
    <property type="molecule type" value="Genomic_DNA"/>
</dbReference>
<feature type="compositionally biased region" description="Basic and acidic residues" evidence="5">
    <location>
        <begin position="245"/>
        <end position="254"/>
    </location>
</feature>
<evidence type="ECO:0000256" key="3">
    <source>
        <dbReference type="ARBA" id="ARBA00022688"/>
    </source>
</evidence>
<evidence type="ECO:0000256" key="2">
    <source>
        <dbReference type="ARBA" id="ARBA00022679"/>
    </source>
</evidence>
<keyword evidence="1 7" id="KW-0489">Methyltransferase</keyword>
<dbReference type="GO" id="GO:0032259">
    <property type="term" value="P:methylation"/>
    <property type="evidence" value="ECO:0007669"/>
    <property type="project" value="UniProtKB-KW"/>
</dbReference>
<comment type="caution">
    <text evidence="7">The sequence shown here is derived from an EMBL/GenBank/DDBJ whole genome shotgun (WGS) entry which is preliminary data.</text>
</comment>
<dbReference type="AlphaFoldDB" id="A0A1V4I0V4"/>
<dbReference type="OrthoDB" id="9787738at2"/>
<dbReference type="SUPFAM" id="SSF53335">
    <property type="entry name" value="S-adenosyl-L-methionine-dependent methyltransferases"/>
    <property type="match status" value="1"/>
</dbReference>
<dbReference type="Proteomes" id="UP000189940">
    <property type="component" value="Unassembled WGS sequence"/>
</dbReference>
<evidence type="ECO:0000256" key="5">
    <source>
        <dbReference type="SAM" id="MobiDB-lite"/>
    </source>
</evidence>
<evidence type="ECO:0000256" key="4">
    <source>
        <dbReference type="ARBA" id="ARBA00022691"/>
    </source>
</evidence>
<accession>A0A1V4I0V4</accession>
<keyword evidence="2 7" id="KW-0808">Transferase</keyword>
<proteinExistence type="predicted"/>
<feature type="domain" description="Methyltransferase type 11" evidence="6">
    <location>
        <begin position="50"/>
        <end position="145"/>
    </location>
</feature>
<keyword evidence="8" id="KW-1185">Reference proteome</keyword>
<dbReference type="Pfam" id="PF08241">
    <property type="entry name" value="Methyltransf_11"/>
    <property type="match status" value="1"/>
</dbReference>
<dbReference type="GO" id="GO:0010420">
    <property type="term" value="F:polyprenyldihydroxybenzoate methyltransferase activity"/>
    <property type="evidence" value="ECO:0007669"/>
    <property type="project" value="InterPro"/>
</dbReference>
<dbReference type="InterPro" id="IPR013216">
    <property type="entry name" value="Methyltransf_11"/>
</dbReference>
<dbReference type="STRING" id="29421.B2M20_04945"/>
<dbReference type="PANTHER" id="PTHR43464">
    <property type="entry name" value="METHYLTRANSFERASE"/>
    <property type="match status" value="1"/>
</dbReference>
<feature type="region of interest" description="Disordered" evidence="5">
    <location>
        <begin position="235"/>
        <end position="266"/>
    </location>
</feature>
<dbReference type="GO" id="GO:0061542">
    <property type="term" value="F:3-demethylubiquinol 3-O-methyltransferase activity"/>
    <property type="evidence" value="ECO:0007669"/>
    <property type="project" value="InterPro"/>
</dbReference>
<keyword evidence="7" id="KW-0830">Ubiquinone</keyword>
<protein>
    <submittedName>
        <fullName evidence="7">3-demethylubiquinone-9 3-O-methyltransferase</fullName>
    </submittedName>
</protein>
<sequence length="266" mass="29758">MKNDLSIYERYADTWWSGETRWLRTLHKMAPARMMMIDPLVGDWVNKRVLDLGCGGGFLAEELSRRGAKVVGVDPSHGAIAAGVNHARLSGLEIDYVVGVGESIPLPDASCDVVVCVDVLEHVADLPRVIAEVRRVLRHGGLFVFDTINRTWLAKFVIITLGERVFGLLPQGTHDSDFFIKPTELSEVLLQVGFQVGPTRGFGPRRIDWHLDFRFGPHPFNSIMYLGHARALGFRPRTPAPRRGQLHDKSDQTRRSTTNCGPDIRI</sequence>
<keyword evidence="4" id="KW-0949">S-adenosyl-L-methionine</keyword>
<dbReference type="NCBIfam" id="TIGR01983">
    <property type="entry name" value="UbiG"/>
    <property type="match status" value="1"/>
</dbReference>
<dbReference type="PANTHER" id="PTHR43464:SF19">
    <property type="entry name" value="UBIQUINONE BIOSYNTHESIS O-METHYLTRANSFERASE, MITOCHONDRIAL"/>
    <property type="match status" value="1"/>
</dbReference>
<dbReference type="CDD" id="cd02440">
    <property type="entry name" value="AdoMet_MTases"/>
    <property type="match status" value="1"/>
</dbReference>
<dbReference type="Gene3D" id="3.40.50.150">
    <property type="entry name" value="Vaccinia Virus protein VP39"/>
    <property type="match status" value="1"/>
</dbReference>
<dbReference type="RefSeq" id="WP_079445970.1">
    <property type="nucleotide sequence ID" value="NZ_MWPQ01000022.1"/>
</dbReference>
<keyword evidence="3" id="KW-0831">Ubiquinone biosynthesis</keyword>
<evidence type="ECO:0000256" key="1">
    <source>
        <dbReference type="ARBA" id="ARBA00022603"/>
    </source>
</evidence>
<dbReference type="InterPro" id="IPR029063">
    <property type="entry name" value="SAM-dependent_MTases_sf"/>
</dbReference>
<gene>
    <name evidence="7" type="ORF">B2M20_04945</name>
</gene>
<name>A0A1V4I0V4_NITVU</name>
<organism evidence="7 8">
    <name type="scientific">Nitrobacter vulgaris</name>
    <dbReference type="NCBI Taxonomy" id="29421"/>
    <lineage>
        <taxon>Bacteria</taxon>
        <taxon>Pseudomonadati</taxon>
        <taxon>Pseudomonadota</taxon>
        <taxon>Alphaproteobacteria</taxon>
        <taxon>Hyphomicrobiales</taxon>
        <taxon>Nitrobacteraceae</taxon>
        <taxon>Nitrobacter</taxon>
    </lineage>
</organism>
<reference evidence="7 8" key="1">
    <citation type="submission" date="2017-02" db="EMBL/GenBank/DDBJ databases">
        <title>Genome sequence of the nitrite-oxidizing bacterium Nitrobacter vulgaris strain Ab1.</title>
        <authorList>
            <person name="Mellbye B.L."/>
            <person name="Davis E.W."/>
            <person name="Spieck E."/>
            <person name="Chang J.H."/>
            <person name="Bottomley P.J."/>
            <person name="Sayavedra-Soto L.A."/>
        </authorList>
    </citation>
    <scope>NUCLEOTIDE SEQUENCE [LARGE SCALE GENOMIC DNA]</scope>
    <source>
        <strain evidence="7 8">Ab1</strain>
    </source>
</reference>
<evidence type="ECO:0000313" key="7">
    <source>
        <dbReference type="EMBL" id="OPH83857.1"/>
    </source>
</evidence>
<dbReference type="InterPro" id="IPR010233">
    <property type="entry name" value="UbiG_MeTrfase"/>
</dbReference>